<evidence type="ECO:0000313" key="1">
    <source>
        <dbReference type="EMBL" id="KAK9118720.1"/>
    </source>
</evidence>
<protein>
    <submittedName>
        <fullName evidence="1">Uncharacterized protein</fullName>
    </submittedName>
</protein>
<sequence length="91" mass="9750">MEGAVEGEIGGRCTAVGEATGKEVRQWETSIGAVGDLGWLARLVGGGGGGGRRKWEEAVEEVYGLDLRCDLEADAIRLFRISVPTDPYYYG</sequence>
<evidence type="ECO:0000313" key="2">
    <source>
        <dbReference type="Proteomes" id="UP001419268"/>
    </source>
</evidence>
<organism evidence="1 2">
    <name type="scientific">Stephania cephalantha</name>
    <dbReference type="NCBI Taxonomy" id="152367"/>
    <lineage>
        <taxon>Eukaryota</taxon>
        <taxon>Viridiplantae</taxon>
        <taxon>Streptophyta</taxon>
        <taxon>Embryophyta</taxon>
        <taxon>Tracheophyta</taxon>
        <taxon>Spermatophyta</taxon>
        <taxon>Magnoliopsida</taxon>
        <taxon>Ranunculales</taxon>
        <taxon>Menispermaceae</taxon>
        <taxon>Menispermoideae</taxon>
        <taxon>Cissampelideae</taxon>
        <taxon>Stephania</taxon>
    </lineage>
</organism>
<proteinExistence type="predicted"/>
<accession>A0AAP0NV24</accession>
<dbReference type="AlphaFoldDB" id="A0AAP0NV24"/>
<name>A0AAP0NV24_9MAGN</name>
<dbReference type="Proteomes" id="UP001419268">
    <property type="component" value="Unassembled WGS sequence"/>
</dbReference>
<dbReference type="EMBL" id="JBBNAG010000007">
    <property type="protein sequence ID" value="KAK9118720.1"/>
    <property type="molecule type" value="Genomic_DNA"/>
</dbReference>
<reference evidence="1 2" key="1">
    <citation type="submission" date="2024-01" db="EMBL/GenBank/DDBJ databases">
        <title>Genome assemblies of Stephania.</title>
        <authorList>
            <person name="Yang L."/>
        </authorList>
    </citation>
    <scope>NUCLEOTIDE SEQUENCE [LARGE SCALE GENOMIC DNA]</scope>
    <source>
        <strain evidence="1">JXDWG</strain>
        <tissue evidence="1">Leaf</tissue>
    </source>
</reference>
<keyword evidence="2" id="KW-1185">Reference proteome</keyword>
<comment type="caution">
    <text evidence="1">The sequence shown here is derived from an EMBL/GenBank/DDBJ whole genome shotgun (WGS) entry which is preliminary data.</text>
</comment>
<gene>
    <name evidence="1" type="ORF">Scep_016813</name>
</gene>